<proteinExistence type="predicted"/>
<reference evidence="1" key="1">
    <citation type="submission" date="2023-03" db="EMBL/GenBank/DDBJ databases">
        <title>Chromosome-scale reference genome and RAD-based genetic map of yellow starthistle (Centaurea solstitialis) reveal putative structural variation and QTLs associated with invader traits.</title>
        <authorList>
            <person name="Reatini B."/>
            <person name="Cang F.A."/>
            <person name="Jiang Q."/>
            <person name="Mckibben M.T.W."/>
            <person name="Barker M.S."/>
            <person name="Rieseberg L.H."/>
            <person name="Dlugosch K.M."/>
        </authorList>
    </citation>
    <scope>NUCLEOTIDE SEQUENCE</scope>
    <source>
        <strain evidence="1">CAN-66</strain>
        <tissue evidence="1">Leaf</tissue>
    </source>
</reference>
<sequence>MTQRDSSTGSSSSMDTDEEWEQDAQMCGTFIQQATASSSIHRSRATNTERGQVAANERLMQDYFCDNPTYTDEMFKRCFRMRKDLFIRIVHDLSTRYRYFQLYVNAKGEQGFSPIQKYTAAIWQLVYEISGDAFEEYVCMGEKTSRDCLHNFSTSIIEVYGKVYLRKPSYQDIQRLYARA</sequence>
<evidence type="ECO:0000313" key="1">
    <source>
        <dbReference type="EMBL" id="KAJ9539239.1"/>
    </source>
</evidence>
<evidence type="ECO:0000313" key="2">
    <source>
        <dbReference type="Proteomes" id="UP001172457"/>
    </source>
</evidence>
<dbReference type="Proteomes" id="UP001172457">
    <property type="component" value="Chromosome 8"/>
</dbReference>
<keyword evidence="2" id="KW-1185">Reference proteome</keyword>
<comment type="caution">
    <text evidence="1">The sequence shown here is derived from an EMBL/GenBank/DDBJ whole genome shotgun (WGS) entry which is preliminary data.</text>
</comment>
<dbReference type="EMBL" id="JARYMX010000008">
    <property type="protein sequence ID" value="KAJ9539239.1"/>
    <property type="molecule type" value="Genomic_DNA"/>
</dbReference>
<accession>A0AA38W6J5</accession>
<dbReference type="PANTHER" id="PTHR47150:SF4">
    <property type="entry name" value="HARBINGER TRANSPOSASE-DERIVED PROTEIN-RELATED"/>
    <property type="match status" value="1"/>
</dbReference>
<name>A0AA38W6J5_9ASTR</name>
<organism evidence="1 2">
    <name type="scientific">Centaurea solstitialis</name>
    <name type="common">yellow star-thistle</name>
    <dbReference type="NCBI Taxonomy" id="347529"/>
    <lineage>
        <taxon>Eukaryota</taxon>
        <taxon>Viridiplantae</taxon>
        <taxon>Streptophyta</taxon>
        <taxon>Embryophyta</taxon>
        <taxon>Tracheophyta</taxon>
        <taxon>Spermatophyta</taxon>
        <taxon>Magnoliopsida</taxon>
        <taxon>eudicotyledons</taxon>
        <taxon>Gunneridae</taxon>
        <taxon>Pentapetalae</taxon>
        <taxon>asterids</taxon>
        <taxon>campanulids</taxon>
        <taxon>Asterales</taxon>
        <taxon>Asteraceae</taxon>
        <taxon>Carduoideae</taxon>
        <taxon>Cardueae</taxon>
        <taxon>Centaureinae</taxon>
        <taxon>Centaurea</taxon>
    </lineage>
</organism>
<dbReference type="PANTHER" id="PTHR47150">
    <property type="entry name" value="OS12G0169200 PROTEIN"/>
    <property type="match status" value="1"/>
</dbReference>
<dbReference type="AlphaFoldDB" id="A0AA38W6J5"/>
<protein>
    <submittedName>
        <fullName evidence="1">Uncharacterized protein</fullName>
    </submittedName>
</protein>
<gene>
    <name evidence="1" type="ORF">OSB04_031972</name>
</gene>